<evidence type="ECO:0000256" key="1">
    <source>
        <dbReference type="SAM" id="Phobius"/>
    </source>
</evidence>
<keyword evidence="1" id="KW-0472">Membrane</keyword>
<gene>
    <name evidence="2" type="ORF">T02_7107</name>
</gene>
<sequence length="77" mass="9196">MKREEETEARKLASQMSEPLFNFANDALKELLGFTFHCLQKIILLLNFIIVFSLAFCFFIFMLINRRYSQKLFCYSI</sequence>
<dbReference type="EMBL" id="JYDW01000307">
    <property type="protein sequence ID" value="KRZ49528.1"/>
    <property type="molecule type" value="Genomic_DNA"/>
</dbReference>
<dbReference type="Proteomes" id="UP000054721">
    <property type="component" value="Unassembled WGS sequence"/>
</dbReference>
<feature type="transmembrane region" description="Helical" evidence="1">
    <location>
        <begin position="42"/>
        <end position="64"/>
    </location>
</feature>
<organism evidence="2 3">
    <name type="scientific">Trichinella nativa</name>
    <dbReference type="NCBI Taxonomy" id="6335"/>
    <lineage>
        <taxon>Eukaryota</taxon>
        <taxon>Metazoa</taxon>
        <taxon>Ecdysozoa</taxon>
        <taxon>Nematoda</taxon>
        <taxon>Enoplea</taxon>
        <taxon>Dorylaimia</taxon>
        <taxon>Trichinellida</taxon>
        <taxon>Trichinellidae</taxon>
        <taxon>Trichinella</taxon>
    </lineage>
</organism>
<evidence type="ECO:0000313" key="2">
    <source>
        <dbReference type="EMBL" id="KRZ49528.1"/>
    </source>
</evidence>
<reference evidence="2 3" key="1">
    <citation type="submission" date="2015-05" db="EMBL/GenBank/DDBJ databases">
        <title>Evolution of Trichinella species and genotypes.</title>
        <authorList>
            <person name="Korhonen P.K."/>
            <person name="Edoardo P."/>
            <person name="Giuseppe L.R."/>
            <person name="Gasser R.B."/>
        </authorList>
    </citation>
    <scope>NUCLEOTIDE SEQUENCE [LARGE SCALE GENOMIC DNA]</scope>
    <source>
        <strain evidence="2">ISS10</strain>
    </source>
</reference>
<keyword evidence="3" id="KW-1185">Reference proteome</keyword>
<keyword evidence="1" id="KW-1133">Transmembrane helix</keyword>
<name>A0A0V1KQ95_9BILA</name>
<dbReference type="AlphaFoldDB" id="A0A0V1KQ95"/>
<proteinExistence type="predicted"/>
<protein>
    <submittedName>
        <fullName evidence="2">Uncharacterized protein</fullName>
    </submittedName>
</protein>
<keyword evidence="1" id="KW-0812">Transmembrane</keyword>
<comment type="caution">
    <text evidence="2">The sequence shown here is derived from an EMBL/GenBank/DDBJ whole genome shotgun (WGS) entry which is preliminary data.</text>
</comment>
<evidence type="ECO:0000313" key="3">
    <source>
        <dbReference type="Proteomes" id="UP000054721"/>
    </source>
</evidence>
<accession>A0A0V1KQ95</accession>